<reference evidence="2" key="1">
    <citation type="journal article" date="2014" name="PLoS Genet.">
        <title>Signature Gene Expression Reveals Novel Clues to the Molecular Mechanisms of Dimorphic Transition in Penicillium marneffei.</title>
        <authorList>
            <person name="Yang E."/>
            <person name="Wang G."/>
            <person name="Cai J."/>
            <person name="Woo P.C."/>
            <person name="Lau S.K."/>
            <person name="Yuen K.-Y."/>
            <person name="Chow W.-N."/>
            <person name="Lin X."/>
        </authorList>
    </citation>
    <scope>NUCLEOTIDE SEQUENCE [LARGE SCALE GENOMIC DNA]</scope>
    <source>
        <strain evidence="2">PM1</strain>
    </source>
</reference>
<dbReference type="HOGENOM" id="CLU_590755_0_0_1"/>
<evidence type="ECO:0000256" key="1">
    <source>
        <dbReference type="SAM" id="MobiDB-lite"/>
    </source>
</evidence>
<feature type="region of interest" description="Disordered" evidence="1">
    <location>
        <begin position="252"/>
        <end position="277"/>
    </location>
</feature>
<organism evidence="2">
    <name type="scientific">Talaromyces marneffei PM1</name>
    <dbReference type="NCBI Taxonomy" id="1077442"/>
    <lineage>
        <taxon>Eukaryota</taxon>
        <taxon>Fungi</taxon>
        <taxon>Dikarya</taxon>
        <taxon>Ascomycota</taxon>
        <taxon>Pezizomycotina</taxon>
        <taxon>Eurotiomycetes</taxon>
        <taxon>Eurotiomycetidae</taxon>
        <taxon>Eurotiales</taxon>
        <taxon>Trichocomaceae</taxon>
        <taxon>Talaromyces</taxon>
        <taxon>Talaromyces sect. Talaromyces</taxon>
    </lineage>
</organism>
<accession>A0A093VUG5</accession>
<feature type="region of interest" description="Disordered" evidence="1">
    <location>
        <begin position="436"/>
        <end position="463"/>
    </location>
</feature>
<comment type="caution">
    <text evidence="2">The sequence shown here is derived from an EMBL/GenBank/DDBJ whole genome shotgun (WGS) entry which is preliminary data.</text>
</comment>
<protein>
    <submittedName>
        <fullName evidence="2">Uncharacterized protein</fullName>
    </submittedName>
</protein>
<name>A0A093VUG5_TALMA</name>
<dbReference type="EMBL" id="JPOX01000001">
    <property type="protein sequence ID" value="KFX53644.1"/>
    <property type="molecule type" value="Genomic_DNA"/>
</dbReference>
<sequence length="463" mass="51206">MAQLVELGTQSFTASRLGGQCLVSRATATLIRGDDSNATELIDDKLDFRNAWITLKQELIVDLYIEAYSDPVMPVPDFIKQAVETVKSSLIKQINDSPYLRVSAIHHEYCSLIDSVALHVSAVLRKVPDLSPPILPRRLPRRVKECVAEPHAPLGADRATLSHITIYMKTLGNTQYPTPGVKCIQHSNCLSKHETRKSGIKYTDLNEMVDCSLQYLVNGYSQQYKGLVNKPTTKEGPSLSDVAPASFKPGHYEKSSIHEDSDTILPSDDGLLTEDSDLHDDCDRQMLNSSISSEIGSDDMLSHCDDDIEPDSGYSSFSSLEKLFPGFVGLDGLYGEVHDTINGESAIDDGKSDLIARPDTEEKDIIRSSSPPPAAAAMVGYEDVTTCLLLSSEEFDQDDLDVCREQYDEDMMDDSSCMSFITSSTYQYISEDLKRETEAESEHDETESINDYLMHTSSANVPV</sequence>
<gene>
    <name evidence="2" type="ORF">GQ26_0014030</name>
</gene>
<proteinExistence type="predicted"/>
<dbReference type="AlphaFoldDB" id="A0A093VUG5"/>
<feature type="compositionally biased region" description="Basic and acidic residues" evidence="1">
    <location>
        <begin position="252"/>
        <end position="261"/>
    </location>
</feature>
<evidence type="ECO:0000313" key="2">
    <source>
        <dbReference type="EMBL" id="KFX53644.1"/>
    </source>
</evidence>